<keyword evidence="11" id="KW-0325">Glycoprotein</keyword>
<protein>
    <recommendedName>
        <fullName evidence="13">Leucine-rich repeat-containing protein</fullName>
    </recommendedName>
</protein>
<accession>A0A699JQT5</accession>
<organism evidence="12">
    <name type="scientific">Tanacetum cinerariifolium</name>
    <name type="common">Dalmatian daisy</name>
    <name type="synonym">Chrysanthemum cinerariifolium</name>
    <dbReference type="NCBI Taxonomy" id="118510"/>
    <lineage>
        <taxon>Eukaryota</taxon>
        <taxon>Viridiplantae</taxon>
        <taxon>Streptophyta</taxon>
        <taxon>Embryophyta</taxon>
        <taxon>Tracheophyta</taxon>
        <taxon>Spermatophyta</taxon>
        <taxon>Magnoliopsida</taxon>
        <taxon>eudicotyledons</taxon>
        <taxon>Gunneridae</taxon>
        <taxon>Pentapetalae</taxon>
        <taxon>asterids</taxon>
        <taxon>campanulids</taxon>
        <taxon>Asterales</taxon>
        <taxon>Asteraceae</taxon>
        <taxon>Asteroideae</taxon>
        <taxon>Anthemideae</taxon>
        <taxon>Anthemidinae</taxon>
        <taxon>Tanacetum</taxon>
    </lineage>
</organism>
<name>A0A699JQT5_TANCI</name>
<evidence type="ECO:0000256" key="11">
    <source>
        <dbReference type="ARBA" id="ARBA00023180"/>
    </source>
</evidence>
<comment type="similarity">
    <text evidence="2">Belongs to the RLP family.</text>
</comment>
<keyword evidence="4" id="KW-0433">Leucine-rich repeat</keyword>
<dbReference type="SUPFAM" id="SSF52058">
    <property type="entry name" value="L domain-like"/>
    <property type="match status" value="1"/>
</dbReference>
<keyword evidence="3" id="KW-1003">Cell membrane</keyword>
<evidence type="ECO:0000256" key="4">
    <source>
        <dbReference type="ARBA" id="ARBA00022614"/>
    </source>
</evidence>
<evidence type="ECO:0000256" key="2">
    <source>
        <dbReference type="ARBA" id="ARBA00009592"/>
    </source>
</evidence>
<dbReference type="PANTHER" id="PTHR27004:SF439">
    <property type="entry name" value="LEUCINE-RICH REPEAT-CONTAINING N-TERMINAL PLANT-TYPE DOMAIN-CONTAINING PROTEIN"/>
    <property type="match status" value="1"/>
</dbReference>
<dbReference type="Pfam" id="PF13516">
    <property type="entry name" value="LRR_6"/>
    <property type="match status" value="1"/>
</dbReference>
<gene>
    <name evidence="12" type="ORF">Tci_620311</name>
</gene>
<keyword evidence="10" id="KW-0675">Receptor</keyword>
<keyword evidence="9" id="KW-0472">Membrane</keyword>
<evidence type="ECO:0000256" key="8">
    <source>
        <dbReference type="ARBA" id="ARBA00022989"/>
    </source>
</evidence>
<dbReference type="Pfam" id="PF13855">
    <property type="entry name" value="LRR_8"/>
    <property type="match status" value="1"/>
</dbReference>
<comment type="subcellular location">
    <subcellularLocation>
        <location evidence="1">Cell membrane</location>
        <topology evidence="1">Single-pass type I membrane protein</topology>
    </subcellularLocation>
</comment>
<keyword evidence="6" id="KW-0732">Signal</keyword>
<keyword evidence="5" id="KW-0812">Transmembrane</keyword>
<dbReference type="InterPro" id="IPR001611">
    <property type="entry name" value="Leu-rich_rpt"/>
</dbReference>
<evidence type="ECO:0000256" key="1">
    <source>
        <dbReference type="ARBA" id="ARBA00004251"/>
    </source>
</evidence>
<proteinExistence type="inferred from homology"/>
<dbReference type="EMBL" id="BKCJ010431965">
    <property type="protein sequence ID" value="GFA48339.1"/>
    <property type="molecule type" value="Genomic_DNA"/>
</dbReference>
<evidence type="ECO:0000256" key="10">
    <source>
        <dbReference type="ARBA" id="ARBA00023170"/>
    </source>
</evidence>
<evidence type="ECO:0000313" key="12">
    <source>
        <dbReference type="EMBL" id="GFA48339.1"/>
    </source>
</evidence>
<feature type="non-terminal residue" evidence="12">
    <location>
        <position position="1"/>
    </location>
</feature>
<dbReference type="AlphaFoldDB" id="A0A699JQT5"/>
<evidence type="ECO:0000256" key="6">
    <source>
        <dbReference type="ARBA" id="ARBA00022729"/>
    </source>
</evidence>
<dbReference type="PROSITE" id="PS51450">
    <property type="entry name" value="LRR"/>
    <property type="match status" value="1"/>
</dbReference>
<evidence type="ECO:0000256" key="5">
    <source>
        <dbReference type="ARBA" id="ARBA00022692"/>
    </source>
</evidence>
<evidence type="ECO:0000256" key="3">
    <source>
        <dbReference type="ARBA" id="ARBA00022475"/>
    </source>
</evidence>
<reference evidence="12" key="1">
    <citation type="journal article" date="2019" name="Sci. Rep.">
        <title>Draft genome of Tanacetum cinerariifolium, the natural source of mosquito coil.</title>
        <authorList>
            <person name="Yamashiro T."/>
            <person name="Shiraishi A."/>
            <person name="Satake H."/>
            <person name="Nakayama K."/>
        </authorList>
    </citation>
    <scope>NUCLEOTIDE SEQUENCE</scope>
</reference>
<dbReference type="FunFam" id="3.80.10.10:FF:000041">
    <property type="entry name" value="LRR receptor-like serine/threonine-protein kinase ERECTA"/>
    <property type="match status" value="1"/>
</dbReference>
<dbReference type="PANTHER" id="PTHR27004">
    <property type="entry name" value="RECEPTOR-LIKE PROTEIN 12 ISOFORM X1"/>
    <property type="match status" value="1"/>
</dbReference>
<dbReference type="InterPro" id="IPR032675">
    <property type="entry name" value="LRR_dom_sf"/>
</dbReference>
<evidence type="ECO:0008006" key="13">
    <source>
        <dbReference type="Google" id="ProtNLM"/>
    </source>
</evidence>
<dbReference type="Gene3D" id="3.80.10.10">
    <property type="entry name" value="Ribonuclease Inhibitor"/>
    <property type="match status" value="1"/>
</dbReference>
<dbReference type="GO" id="GO:0005886">
    <property type="term" value="C:plasma membrane"/>
    <property type="evidence" value="ECO:0007669"/>
    <property type="project" value="UniProtKB-SubCell"/>
</dbReference>
<sequence>VLELDTLFSRLPHLEVLDLSYNNISVVTNNVTDNVNPDFHALEGIVLESCWTADTNALIHSTGTNYFSGTIPNVNENCTLSEGLILNDNQLKGDVPRSLLKCQDLKVLDLRNNHLEGRFPRWLEGVTKLEVLILKSNNLHGAIETSSKMGFPFSRLKIFDISRNGFVGRLPGEYFENFNAIKDVDKNQNGNLVNISDSSYSIILPVNSKADWLGSQVFVKFSLIDLSSNKFEGEIPNVIENHNLEVLDLSQNHLEGRIPQGGQFDTFGESSFGGNPGLCGCQLYKRCEGMVPAQVDDDIDCIFPWKVMVSGYGCGTLLGLLMGYRMLSTRKPKWFNAIYDAVERIVTGSSFRPRNPTLQNLARDSMIPIRQKKRKHVTAKKRNQRSNGTYVLSSRRSLYRNNFAV</sequence>
<comment type="caution">
    <text evidence="12">The sequence shown here is derived from an EMBL/GenBank/DDBJ whole genome shotgun (WGS) entry which is preliminary data.</text>
</comment>
<evidence type="ECO:0000256" key="7">
    <source>
        <dbReference type="ARBA" id="ARBA00022737"/>
    </source>
</evidence>
<keyword evidence="8" id="KW-1133">Transmembrane helix</keyword>
<keyword evidence="7" id="KW-0677">Repeat</keyword>
<dbReference type="Pfam" id="PF00560">
    <property type="entry name" value="LRR_1"/>
    <property type="match status" value="1"/>
</dbReference>
<evidence type="ECO:0000256" key="9">
    <source>
        <dbReference type="ARBA" id="ARBA00023136"/>
    </source>
</evidence>